<sequence length="131" mass="15525">MKKMIVLTFEIDHENFKISPQIRNIDKENSLHEKYKYIGCDLVDCKDFDIDGKTFTVWFDDEFLLKGRAVPTMLLNEDGYKTILCNNLLFTGFTDEGEERGLKMDEVHKIIDYIYNTRQELMDEVHAMMKQ</sequence>
<gene>
    <name evidence="2" type="ORF">SAMN04487861_12835</name>
</gene>
<dbReference type="Pfam" id="PF12957">
    <property type="entry name" value="DUF3846"/>
    <property type="match status" value="1"/>
</dbReference>
<dbReference type="Proteomes" id="UP000183639">
    <property type="component" value="Unassembled WGS sequence"/>
</dbReference>
<accession>A0A1I3HA06</accession>
<evidence type="ECO:0000313" key="3">
    <source>
        <dbReference type="Proteomes" id="UP000183639"/>
    </source>
</evidence>
<proteinExistence type="predicted"/>
<dbReference type="InterPro" id="IPR024559">
    <property type="entry name" value="DUF3846"/>
</dbReference>
<protein>
    <recommendedName>
        <fullName evidence="1">DUF3846 domain-containing protein</fullName>
    </recommendedName>
</protein>
<evidence type="ECO:0000259" key="1">
    <source>
        <dbReference type="Pfam" id="PF12957"/>
    </source>
</evidence>
<dbReference type="EMBL" id="FOQK01000028">
    <property type="protein sequence ID" value="SFI32387.1"/>
    <property type="molecule type" value="Genomic_DNA"/>
</dbReference>
<dbReference type="RefSeq" id="WP_075445515.1">
    <property type="nucleotide sequence ID" value="NZ_FOQK01000028.1"/>
</dbReference>
<evidence type="ECO:0000313" key="2">
    <source>
        <dbReference type="EMBL" id="SFI32387.1"/>
    </source>
</evidence>
<feature type="domain" description="DUF3846" evidence="1">
    <location>
        <begin position="14"/>
        <end position="112"/>
    </location>
</feature>
<dbReference type="AlphaFoldDB" id="A0A1I3HA06"/>
<reference evidence="2 3" key="1">
    <citation type="submission" date="2016-10" db="EMBL/GenBank/DDBJ databases">
        <authorList>
            <person name="de Groot N.N."/>
        </authorList>
    </citation>
    <scope>NUCLEOTIDE SEQUENCE [LARGE SCALE GENOMIC DNA]</scope>
    <source>
        <strain evidence="2 3">Z108</strain>
    </source>
</reference>
<organism evidence="2 3">
    <name type="scientific">Selenomonas ruminantium</name>
    <dbReference type="NCBI Taxonomy" id="971"/>
    <lineage>
        <taxon>Bacteria</taxon>
        <taxon>Bacillati</taxon>
        <taxon>Bacillota</taxon>
        <taxon>Negativicutes</taxon>
        <taxon>Selenomonadales</taxon>
        <taxon>Selenomonadaceae</taxon>
        <taxon>Selenomonas</taxon>
    </lineage>
</organism>
<name>A0A1I3HA06_SELRU</name>